<dbReference type="PROSITE" id="PS50878">
    <property type="entry name" value="RT_POL"/>
    <property type="match status" value="1"/>
</dbReference>
<dbReference type="InterPro" id="IPR036691">
    <property type="entry name" value="Endo/exonu/phosph_ase_sf"/>
</dbReference>
<dbReference type="InterPro" id="IPR005135">
    <property type="entry name" value="Endo/exonuclease/phosphatase"/>
</dbReference>
<dbReference type="CDD" id="cd01650">
    <property type="entry name" value="RT_nLTR_like"/>
    <property type="match status" value="1"/>
</dbReference>
<gene>
    <name evidence="3" type="ORF">ACEWY4_001515</name>
    <name evidence="2" type="ORF">ACEWY4_016414</name>
</gene>
<dbReference type="AlphaFoldDB" id="A0ABD1JLG6"/>
<reference evidence="2 4" key="1">
    <citation type="submission" date="2024-09" db="EMBL/GenBank/DDBJ databases">
        <title>A chromosome-level genome assembly of Gray's grenadier anchovy, Coilia grayii.</title>
        <authorList>
            <person name="Fu Z."/>
        </authorList>
    </citation>
    <scope>NUCLEOTIDE SEQUENCE [LARGE SCALE GENOMIC DNA]</scope>
    <source>
        <strain evidence="2">G4</strain>
        <tissue evidence="2">Muscle</tissue>
    </source>
</reference>
<dbReference type="InterPro" id="IPR043502">
    <property type="entry name" value="DNA/RNA_pol_sf"/>
</dbReference>
<evidence type="ECO:0000259" key="1">
    <source>
        <dbReference type="PROSITE" id="PS50878"/>
    </source>
</evidence>
<dbReference type="EMBL" id="JBHFQA010000002">
    <property type="protein sequence ID" value="KAL2102347.1"/>
    <property type="molecule type" value="Genomic_DNA"/>
</dbReference>
<dbReference type="Gene3D" id="3.60.10.10">
    <property type="entry name" value="Endonuclease/exonuclease/phosphatase"/>
    <property type="match status" value="1"/>
</dbReference>
<dbReference type="SUPFAM" id="SSF56219">
    <property type="entry name" value="DNase I-like"/>
    <property type="match status" value="1"/>
</dbReference>
<dbReference type="CDD" id="cd09076">
    <property type="entry name" value="L1-EN"/>
    <property type="match status" value="1"/>
</dbReference>
<protein>
    <recommendedName>
        <fullName evidence="1">Reverse transcriptase domain-containing protein</fullName>
    </recommendedName>
</protein>
<name>A0ABD1JLG6_9TELE</name>
<organism evidence="2 4">
    <name type="scientific">Coilia grayii</name>
    <name type="common">Gray's grenadier anchovy</name>
    <dbReference type="NCBI Taxonomy" id="363190"/>
    <lineage>
        <taxon>Eukaryota</taxon>
        <taxon>Metazoa</taxon>
        <taxon>Chordata</taxon>
        <taxon>Craniata</taxon>
        <taxon>Vertebrata</taxon>
        <taxon>Euteleostomi</taxon>
        <taxon>Actinopterygii</taxon>
        <taxon>Neopterygii</taxon>
        <taxon>Teleostei</taxon>
        <taxon>Clupei</taxon>
        <taxon>Clupeiformes</taxon>
        <taxon>Clupeoidei</taxon>
        <taxon>Engraulidae</taxon>
        <taxon>Coilinae</taxon>
        <taxon>Coilia</taxon>
    </lineage>
</organism>
<dbReference type="PANTHER" id="PTHR31635:SF196">
    <property type="entry name" value="REVERSE TRANSCRIPTASE DOMAIN-CONTAINING PROTEIN-RELATED"/>
    <property type="match status" value="1"/>
</dbReference>
<dbReference type="Pfam" id="PF03372">
    <property type="entry name" value="Exo_endo_phos"/>
    <property type="match status" value="1"/>
</dbReference>
<dbReference type="EMBL" id="JBHFQA010000014">
    <property type="protein sequence ID" value="KAL2087586.1"/>
    <property type="molecule type" value="Genomic_DNA"/>
</dbReference>
<evidence type="ECO:0000313" key="3">
    <source>
        <dbReference type="EMBL" id="KAL2102347.1"/>
    </source>
</evidence>
<keyword evidence="4" id="KW-1185">Reference proteome</keyword>
<evidence type="ECO:0000313" key="4">
    <source>
        <dbReference type="Proteomes" id="UP001591681"/>
    </source>
</evidence>
<sequence length="1262" mass="145761">MSKCEPNRGLRFCSWNTKGMGQLLKRKKILSTLKAKKYDIVFLQETHLLEIDNKKLQRDWVGHVYYSVGSSASRGVAILVHKHLQFKCNKLYADDQGRVVILLSEIEGRPYIFVNLYAPNLDEPSFFGNLECKITEIQNGRDYPIIIGGDFNQVFDMYLDRSRPSNSKQRRSVEILNNICKDLGLVDIWRLLNPSGRDYTFYSSNHLVYTRIDYFLISHSLIPYATSCAIGSILVSDHAEVSLYIQQPTRIGRSKRWRLNSSLLKDPIFKLQVQEQITLFKDTNVSTAPSPGIAWETLKAFLRGFIIQYTSHKKKKQMAEYLNLEKKVKEAENVFKTNMSDHNLRSLVQLKYQYNSFLSQKLEFLLFRARQRFFEGGDKAGRLLANYIKQQETHSNIPAIHDQQGVLHTSPSDINNTFKIFYEHLYSSESTADRSEIKAFLNNLDLPVLSSDQKHLLDRPITVTEILDVIKSLPTGKAPGPDGFTAEFYKCYACELAPLMLDMYMDSLDKGQLPPTLSQALIVLILKKNKEPTDCRSYRPISLTNYDSRIFSKILANRLNKVVPSLVHPDQVGFIRSRHSSDNIRRLIDIMWAVKDDTSPTAALSLDAEKAFDRVEWVYLFLVLEHLGFGKEFLGLLRLVYRTPTASVMTNGLISPYFRLHRGTRQGDPASPAIFALALEPLAAAIRLDPNFIGVSVGHMTHKVMLYADDILTFIRRPETSVPALLALIDSFSKFSGYKINWSKCEALALTAYCPKTLFHPGNFRWPDQGIRYLGILFPPNLVNIMKVNMDPLLESFKLDIDRWSPLRLSLWAKANILKMTVAPKFNYILQSLPVTFPGNLFRRFEQLCNTFLWNGKRARVRLKKLQQKVNQGGFGIPNLLLYHYAFCLRHLVQWSLPPERAPPWYTAEAYCCPDLPLVTYLSATLPPAVQNHPVIACLKDVWRKTAKILDFNTFLNRSASIWYNPSLRIGKSSFYWKEWVQRGIITLDHIYSDYGLKSFHDLQSEFHLQKHNYWRYIQIRSLLTATFKSPSTPFSADIPSTIVNRYGLGHEASFYYSMLLDKYVSSFSLKKVWERDLSTTFTDDEWMHVLCNSKKMARDLRTRLVQFKIINKMYWTPAKLFRVKLVNSPMCWKCTNDGTLTHMLWECPKVQQFWISIHECIEGVVGVEVPFCIRLYVLGDPSVLKDILPSVEAEWVHTAIMLGKKLIVQQWKSTHAPSIRDWYNALSTVAAYEQISFTQLDRLNWYHCKWHKFIQHLHSPK</sequence>
<dbReference type="PANTHER" id="PTHR31635">
    <property type="entry name" value="REVERSE TRANSCRIPTASE DOMAIN-CONTAINING PROTEIN-RELATED"/>
    <property type="match status" value="1"/>
</dbReference>
<comment type="caution">
    <text evidence="2">The sequence shown here is derived from an EMBL/GenBank/DDBJ whole genome shotgun (WGS) entry which is preliminary data.</text>
</comment>
<dbReference type="SUPFAM" id="SSF56672">
    <property type="entry name" value="DNA/RNA polymerases"/>
    <property type="match status" value="1"/>
</dbReference>
<feature type="domain" description="Reverse transcriptase" evidence="1">
    <location>
        <begin position="506"/>
        <end position="778"/>
    </location>
</feature>
<dbReference type="InterPro" id="IPR000477">
    <property type="entry name" value="RT_dom"/>
</dbReference>
<dbReference type="Proteomes" id="UP001591681">
    <property type="component" value="Unassembled WGS sequence"/>
</dbReference>
<proteinExistence type="predicted"/>
<dbReference type="Pfam" id="PF00078">
    <property type="entry name" value="RVT_1"/>
    <property type="match status" value="1"/>
</dbReference>
<accession>A0ABD1JLG6</accession>
<evidence type="ECO:0000313" key="2">
    <source>
        <dbReference type="EMBL" id="KAL2087586.1"/>
    </source>
</evidence>